<dbReference type="EC" id="7.2.2.10" evidence="15"/>
<dbReference type="GO" id="GO:0012505">
    <property type="term" value="C:endomembrane system"/>
    <property type="evidence" value="ECO:0007669"/>
    <property type="project" value="UniProtKB-SubCell"/>
</dbReference>
<dbReference type="InterPro" id="IPR001757">
    <property type="entry name" value="P_typ_ATPase"/>
</dbReference>
<dbReference type="FunFam" id="3.40.50.1000:FF:000018">
    <property type="entry name" value="Calcium-transporting ATPase"/>
    <property type="match status" value="1"/>
</dbReference>
<keyword evidence="2 15" id="KW-0813">Transport</keyword>
<dbReference type="InterPro" id="IPR006068">
    <property type="entry name" value="ATPase_P-typ_cation-transptr_C"/>
</dbReference>
<dbReference type="InterPro" id="IPR023214">
    <property type="entry name" value="HAD_sf"/>
</dbReference>
<dbReference type="Gene3D" id="3.40.50.1000">
    <property type="entry name" value="HAD superfamily/HAD-like"/>
    <property type="match status" value="1"/>
</dbReference>
<feature type="domain" description="Cation-transporting P-type ATPase C-terminal" evidence="17">
    <location>
        <begin position="855"/>
        <end position="1025"/>
    </location>
</feature>
<dbReference type="InterPro" id="IPR036412">
    <property type="entry name" value="HAD-like_sf"/>
</dbReference>
<feature type="domain" description="P-type ATPase A" evidence="16">
    <location>
        <begin position="198"/>
        <end position="342"/>
    </location>
</feature>
<comment type="function">
    <text evidence="15">Catalyzes the hydrolysis of ATP coupled with the transport of calcium.</text>
</comment>
<accession>A0A162Q1B9</accession>
<feature type="transmembrane region" description="Helical" evidence="15">
    <location>
        <begin position="972"/>
        <end position="991"/>
    </location>
</feature>
<dbReference type="NCBIfam" id="TIGR01517">
    <property type="entry name" value="ATPase-IIB_Ca"/>
    <property type="match status" value="1"/>
</dbReference>
<evidence type="ECO:0000256" key="4">
    <source>
        <dbReference type="ARBA" id="ARBA00022692"/>
    </source>
</evidence>
<dbReference type="FunFam" id="1.20.1110.10:FF:000039">
    <property type="entry name" value="Calcium-transporting ATPase"/>
    <property type="match status" value="1"/>
</dbReference>
<keyword evidence="3 15" id="KW-0109">Calcium transport</keyword>
<dbReference type="SUPFAM" id="SSF56784">
    <property type="entry name" value="HAD-like"/>
    <property type="match status" value="1"/>
</dbReference>
<dbReference type="AlphaFoldDB" id="A0A162Q1B9"/>
<dbReference type="InterPro" id="IPR059000">
    <property type="entry name" value="ATPase_P-type_domA"/>
</dbReference>
<keyword evidence="10" id="KW-1278">Translocase</keyword>
<keyword evidence="12 15" id="KW-0406">Ion transport</keyword>
<dbReference type="Pfam" id="PF00122">
    <property type="entry name" value="E1-E2_ATPase"/>
    <property type="match status" value="1"/>
</dbReference>
<dbReference type="SFLD" id="SFLDF00027">
    <property type="entry name" value="p-type_atpase"/>
    <property type="match status" value="1"/>
</dbReference>
<dbReference type="Gene3D" id="2.70.150.10">
    <property type="entry name" value="Calcium-transporting ATPase, cytoplasmic transduction domain A"/>
    <property type="match status" value="1"/>
</dbReference>
<evidence type="ECO:0000256" key="3">
    <source>
        <dbReference type="ARBA" id="ARBA00022568"/>
    </source>
</evidence>
<evidence type="ECO:0000313" key="19">
    <source>
        <dbReference type="EMBL" id="OAD76296.1"/>
    </source>
</evidence>
<dbReference type="Gene3D" id="3.40.1110.10">
    <property type="entry name" value="Calcium-transporting ATPase, cytoplasmic domain N"/>
    <property type="match status" value="1"/>
</dbReference>
<dbReference type="Proteomes" id="UP000077315">
    <property type="component" value="Unassembled WGS sequence"/>
</dbReference>
<dbReference type="OrthoDB" id="3352408at2759"/>
<evidence type="ECO:0000313" key="20">
    <source>
        <dbReference type="Proteomes" id="UP000077315"/>
    </source>
</evidence>
<dbReference type="GO" id="GO:0005524">
    <property type="term" value="F:ATP binding"/>
    <property type="evidence" value="ECO:0007669"/>
    <property type="project" value="UniProtKB-KW"/>
</dbReference>
<dbReference type="InterPro" id="IPR023298">
    <property type="entry name" value="ATPase_P-typ_TM_dom_sf"/>
</dbReference>
<feature type="transmembrane region" description="Helical" evidence="15">
    <location>
        <begin position="121"/>
        <end position="138"/>
    </location>
</feature>
<evidence type="ECO:0000256" key="14">
    <source>
        <dbReference type="ARBA" id="ARBA00048694"/>
    </source>
</evidence>
<keyword evidence="13 15" id="KW-0472">Membrane</keyword>
<dbReference type="SUPFAM" id="SSF81653">
    <property type="entry name" value="Calcium ATPase, transduction domain A"/>
    <property type="match status" value="1"/>
</dbReference>
<dbReference type="SFLD" id="SFLDS00003">
    <property type="entry name" value="Haloacid_Dehalogenase"/>
    <property type="match status" value="1"/>
</dbReference>
<dbReference type="InterPro" id="IPR008250">
    <property type="entry name" value="ATPase_P-typ_transduc_dom_A_sf"/>
</dbReference>
<dbReference type="Gene3D" id="1.20.1110.10">
    <property type="entry name" value="Calcium-transporting ATPase, transmembrane domain"/>
    <property type="match status" value="1"/>
</dbReference>
<feature type="transmembrane region" description="Helical" evidence="15">
    <location>
        <begin position="828"/>
        <end position="849"/>
    </location>
</feature>
<sequence>MGSDTQEDRMPMLIPMAHMSDGESSVFGVTAEQLVEMVDRKDLDFLDQLGGVDGLARALQSHPIRGLSSTDCGMIGPVNTADPNKEDRGCERIEAFGINVLPTVEQASLWQLMWIAFQDKTLILLVIAAAVSLSVGLYQDLTTVEYDSSGNQVPGVKWVEGVAILLAVVLVVVVGSLNDHNKERQFRKLNAKKDDRLVNGIRDGVSCVLSIATVQVGDILRLEPGDILPTDGVFVQGHHLKCDESGATGESDAIHKTSHRASLGWSTQPFSMSCSSSSSDTQTLVCSTEEKEVWLDDSASVASIASPHPDPFLISGSKVLEGMCTYMVTAVGPHSFHGRTLLAMQVKSETTPLQEKLDGLAGQIATLGSLAGGLLCVVLLARCIAGYWLSDEPLDPTQVVSQVMRILVTAVTVVVVAVPEGLPLAVTLALAYATRRMLKDNNLVRVLAACETMGNATTICTDKTGTLTQNIMTVVAGSFGQFGFAVNPEPASDLCDPSNIGRRLPLSLRQSIQQAVAINSTAFRTTTTDGQTILVGSRTETALLSFATECLDSPPFEILRSDWPVEHVYPFSSASKLMASLIRVNSSSPMYRLHIKGAPELLLPHCSHSVDLPMTPELLAKFHATQHAYASRSLRTLAIATCDIDGWPGNRLLSDILEENKLHLLGIVGIQDPLRVGVKDAVRACQRAGVCVRMVTGDNIETAKSIAKECGISSMESLVMEGAQYRQQSDSQRQALLPRLHILARASPEDKRQLVLDLKATGETVAVTGDGTNDGPALRSADVGFSMGLTGTEVAKEASSIILMDDNFASIVKAISWGRCVNDAVKKFLQFQITVNITAVMLTIISAVLSDEQASVLTAVQLLWVNLIMDTFAALALATDPPTPDLLERLPTSRSSHLIDRRMWKMIIGQAVYQIIVMLSLLYTNVLGLAHVPATLQTMVFNTFVFCQIFNQVNCRRIDNKFNVVKNIPNNPFFIFIFIISVVGQAMIVQWGGPAFQTIPLGVSQWCLSVLIGSFSLIIGAVLRLVPDHLIQIPGRSFYQPISQEHS</sequence>
<dbReference type="NCBIfam" id="TIGR01494">
    <property type="entry name" value="ATPase_P-type"/>
    <property type="match status" value="2"/>
</dbReference>
<dbReference type="FunCoup" id="A0A162Q1B9">
    <property type="interactions" value="465"/>
</dbReference>
<gene>
    <name evidence="19" type="ORF">PHYBLDRAFT_154948</name>
</gene>
<feature type="transmembrane region" description="Helical" evidence="15">
    <location>
        <begin position="903"/>
        <end position="923"/>
    </location>
</feature>
<evidence type="ECO:0000256" key="6">
    <source>
        <dbReference type="ARBA" id="ARBA00022741"/>
    </source>
</evidence>
<dbReference type="SUPFAM" id="SSF81665">
    <property type="entry name" value="Calcium ATPase, transmembrane domain M"/>
    <property type="match status" value="1"/>
</dbReference>
<keyword evidence="11 15" id="KW-1133">Transmembrane helix</keyword>
<dbReference type="InParanoid" id="A0A162Q1B9"/>
<dbReference type="PANTHER" id="PTHR24093:SF369">
    <property type="entry name" value="CALCIUM-TRANSPORTING ATPASE"/>
    <property type="match status" value="1"/>
</dbReference>
<dbReference type="Pfam" id="PF00690">
    <property type="entry name" value="Cation_ATPase_N"/>
    <property type="match status" value="1"/>
</dbReference>
<evidence type="ECO:0000256" key="11">
    <source>
        <dbReference type="ARBA" id="ARBA00022989"/>
    </source>
</evidence>
<dbReference type="RefSeq" id="XP_018294336.1">
    <property type="nucleotide sequence ID" value="XM_018433366.1"/>
</dbReference>
<dbReference type="GO" id="GO:0016887">
    <property type="term" value="F:ATP hydrolysis activity"/>
    <property type="evidence" value="ECO:0007669"/>
    <property type="project" value="InterPro"/>
</dbReference>
<dbReference type="InterPro" id="IPR018303">
    <property type="entry name" value="ATPase_P-typ_P_site"/>
</dbReference>
<evidence type="ECO:0000256" key="2">
    <source>
        <dbReference type="ARBA" id="ARBA00022448"/>
    </source>
</evidence>
<dbReference type="PROSITE" id="PS00154">
    <property type="entry name" value="ATPASE_E1_E2"/>
    <property type="match status" value="1"/>
</dbReference>
<evidence type="ECO:0000256" key="12">
    <source>
        <dbReference type="ARBA" id="ARBA00023065"/>
    </source>
</evidence>
<keyword evidence="6 15" id="KW-0547">Nucleotide-binding</keyword>
<dbReference type="PRINTS" id="PR00120">
    <property type="entry name" value="HATPASE"/>
</dbReference>
<name>A0A162Q1B9_PHYB8</name>
<dbReference type="Pfam" id="PF00689">
    <property type="entry name" value="Cation_ATPase_C"/>
    <property type="match status" value="1"/>
</dbReference>
<comment type="catalytic activity">
    <reaction evidence="14 15">
        <text>Ca(2+)(in) + ATP + H2O = Ca(2+)(out) + ADP + phosphate + H(+)</text>
        <dbReference type="Rhea" id="RHEA:18105"/>
        <dbReference type="ChEBI" id="CHEBI:15377"/>
        <dbReference type="ChEBI" id="CHEBI:15378"/>
        <dbReference type="ChEBI" id="CHEBI:29108"/>
        <dbReference type="ChEBI" id="CHEBI:30616"/>
        <dbReference type="ChEBI" id="CHEBI:43474"/>
        <dbReference type="ChEBI" id="CHEBI:456216"/>
        <dbReference type="EC" id="7.2.2.10"/>
    </reaction>
</comment>
<dbReference type="PANTHER" id="PTHR24093">
    <property type="entry name" value="CATION TRANSPORTING ATPASE"/>
    <property type="match status" value="1"/>
</dbReference>
<evidence type="ECO:0000259" key="17">
    <source>
        <dbReference type="Pfam" id="PF00689"/>
    </source>
</evidence>
<evidence type="ECO:0000259" key="18">
    <source>
        <dbReference type="Pfam" id="PF00690"/>
    </source>
</evidence>
<evidence type="ECO:0000256" key="15">
    <source>
        <dbReference type="RuleBase" id="RU361146"/>
    </source>
</evidence>
<keyword evidence="4 15" id="KW-0812">Transmembrane</keyword>
<dbReference type="SFLD" id="SFLDG00002">
    <property type="entry name" value="C1.7:_P-type_atpase_like"/>
    <property type="match status" value="1"/>
</dbReference>
<dbReference type="EMBL" id="KV440976">
    <property type="protein sequence ID" value="OAD76296.1"/>
    <property type="molecule type" value="Genomic_DNA"/>
</dbReference>
<protein>
    <recommendedName>
        <fullName evidence="15">Calcium-transporting ATPase</fullName>
        <ecNumber evidence="15">7.2.2.10</ecNumber>
    </recommendedName>
</protein>
<dbReference type="GO" id="GO:0005388">
    <property type="term" value="F:P-type calcium transporter activity"/>
    <property type="evidence" value="ECO:0007669"/>
    <property type="project" value="UniProtKB-EC"/>
</dbReference>
<evidence type="ECO:0000256" key="7">
    <source>
        <dbReference type="ARBA" id="ARBA00022837"/>
    </source>
</evidence>
<dbReference type="GO" id="GO:0006874">
    <property type="term" value="P:intracellular calcium ion homeostasis"/>
    <property type="evidence" value="ECO:0007669"/>
    <property type="project" value="TreeGrafter"/>
</dbReference>
<dbReference type="PRINTS" id="PR00119">
    <property type="entry name" value="CATATPASE"/>
</dbReference>
<feature type="transmembrane region" description="Helical" evidence="15">
    <location>
        <begin position="409"/>
        <end position="433"/>
    </location>
</feature>
<feature type="transmembrane region" description="Helical" evidence="15">
    <location>
        <begin position="158"/>
        <end position="178"/>
    </location>
</feature>
<evidence type="ECO:0000256" key="5">
    <source>
        <dbReference type="ARBA" id="ARBA00022723"/>
    </source>
</evidence>
<dbReference type="InterPro" id="IPR006408">
    <property type="entry name" value="P-type_ATPase_IIB"/>
</dbReference>
<keyword evidence="7 15" id="KW-0106">Calcium</keyword>
<dbReference type="InterPro" id="IPR044492">
    <property type="entry name" value="P_typ_ATPase_HD_dom"/>
</dbReference>
<dbReference type="GeneID" id="28994272"/>
<dbReference type="Pfam" id="PF13246">
    <property type="entry name" value="Cation_ATPase"/>
    <property type="match status" value="1"/>
</dbReference>
<dbReference type="InterPro" id="IPR004014">
    <property type="entry name" value="ATPase_P-typ_cation-transptr_N"/>
</dbReference>
<comment type="caution">
    <text evidence="15">Lacks conserved residue(s) required for the propagation of feature annotation.</text>
</comment>
<evidence type="ECO:0000256" key="13">
    <source>
        <dbReference type="ARBA" id="ARBA00023136"/>
    </source>
</evidence>
<keyword evidence="8 15" id="KW-0067">ATP-binding</keyword>
<dbReference type="VEuPathDB" id="FungiDB:PHYBLDRAFT_154948"/>
<keyword evidence="9" id="KW-0460">Magnesium</keyword>
<keyword evidence="5" id="KW-0479">Metal-binding</keyword>
<keyword evidence="20" id="KW-1185">Reference proteome</keyword>
<feature type="transmembrane region" description="Helical" evidence="15">
    <location>
        <begin position="1003"/>
        <end position="1026"/>
    </location>
</feature>
<comment type="similarity">
    <text evidence="15">Belongs to the cation transport ATPase (P-type) (TC 3.A.3) family.</text>
</comment>
<proteinExistence type="inferred from homology"/>
<dbReference type="SUPFAM" id="SSF81660">
    <property type="entry name" value="Metal cation-transporting ATPase, ATP-binding domain N"/>
    <property type="match status" value="1"/>
</dbReference>
<organism evidence="19 20">
    <name type="scientific">Phycomyces blakesleeanus (strain ATCC 8743b / DSM 1359 / FGSC 10004 / NBRC 33097 / NRRL 1555)</name>
    <dbReference type="NCBI Taxonomy" id="763407"/>
    <lineage>
        <taxon>Eukaryota</taxon>
        <taxon>Fungi</taxon>
        <taxon>Fungi incertae sedis</taxon>
        <taxon>Mucoromycota</taxon>
        <taxon>Mucoromycotina</taxon>
        <taxon>Mucoromycetes</taxon>
        <taxon>Mucorales</taxon>
        <taxon>Phycomycetaceae</taxon>
        <taxon>Phycomyces</taxon>
    </lineage>
</organism>
<dbReference type="GO" id="GO:0046872">
    <property type="term" value="F:metal ion binding"/>
    <property type="evidence" value="ECO:0007669"/>
    <property type="project" value="UniProtKB-KW"/>
</dbReference>
<dbReference type="GO" id="GO:0005886">
    <property type="term" value="C:plasma membrane"/>
    <property type="evidence" value="ECO:0007669"/>
    <property type="project" value="TreeGrafter"/>
</dbReference>
<evidence type="ECO:0000259" key="16">
    <source>
        <dbReference type="Pfam" id="PF00122"/>
    </source>
</evidence>
<evidence type="ECO:0000256" key="1">
    <source>
        <dbReference type="ARBA" id="ARBA00004127"/>
    </source>
</evidence>
<evidence type="ECO:0000256" key="9">
    <source>
        <dbReference type="ARBA" id="ARBA00022842"/>
    </source>
</evidence>
<feature type="domain" description="Cation-transporting P-type ATPase N-terminal" evidence="18">
    <location>
        <begin position="91"/>
        <end position="132"/>
    </location>
</feature>
<feature type="transmembrane region" description="Helical" evidence="15">
    <location>
        <begin position="364"/>
        <end position="389"/>
    </location>
</feature>
<evidence type="ECO:0000256" key="8">
    <source>
        <dbReference type="ARBA" id="ARBA00022840"/>
    </source>
</evidence>
<dbReference type="STRING" id="763407.A0A162Q1B9"/>
<dbReference type="InterPro" id="IPR023299">
    <property type="entry name" value="ATPase_P-typ_cyto_dom_N"/>
</dbReference>
<reference evidence="20" key="1">
    <citation type="submission" date="2015-06" db="EMBL/GenBank/DDBJ databases">
        <title>Expansion of signal transduction pathways in fungi by whole-genome duplication.</title>
        <authorList>
            <consortium name="DOE Joint Genome Institute"/>
            <person name="Corrochano L.M."/>
            <person name="Kuo A."/>
            <person name="Marcet-Houben M."/>
            <person name="Polaino S."/>
            <person name="Salamov A."/>
            <person name="Villalobos J.M."/>
            <person name="Alvarez M.I."/>
            <person name="Avalos J."/>
            <person name="Benito E.P."/>
            <person name="Benoit I."/>
            <person name="Burger G."/>
            <person name="Camino L.P."/>
            <person name="Canovas D."/>
            <person name="Cerda-Olmedo E."/>
            <person name="Cheng J.-F."/>
            <person name="Dominguez A."/>
            <person name="Elias M."/>
            <person name="Eslava A.P."/>
            <person name="Glaser F."/>
            <person name="Grimwood J."/>
            <person name="Gutierrez G."/>
            <person name="Heitman J."/>
            <person name="Henrissat B."/>
            <person name="Iturriaga E.A."/>
            <person name="Lang B.F."/>
            <person name="Lavin J.L."/>
            <person name="Lee S."/>
            <person name="Li W."/>
            <person name="Lindquist E."/>
            <person name="Lopez-Garcia S."/>
            <person name="Luque E.M."/>
            <person name="Marcos A.T."/>
            <person name="Martin J."/>
            <person name="McCluskey K."/>
            <person name="Medina H.R."/>
            <person name="Miralles-Duran A."/>
            <person name="Miyazaki A."/>
            <person name="Munoz-Torres E."/>
            <person name="Oguiza J.A."/>
            <person name="Ohm R."/>
            <person name="Olmedo M."/>
            <person name="Orejas M."/>
            <person name="Ortiz-Castellanos L."/>
            <person name="Pisabarro A.G."/>
            <person name="Rodriguez-Romero J."/>
            <person name="Ruiz-Herrera J."/>
            <person name="Ruiz-Vazquez R."/>
            <person name="Sanz C."/>
            <person name="Schackwitz W."/>
            <person name="Schmutz J."/>
            <person name="Shahriari M."/>
            <person name="Shelest E."/>
            <person name="Silva-Franco F."/>
            <person name="Soanes D."/>
            <person name="Syed K."/>
            <person name="Tagua V.G."/>
            <person name="Talbot N.J."/>
            <person name="Thon M."/>
            <person name="De vries R.P."/>
            <person name="Wiebenga A."/>
            <person name="Yadav J.S."/>
            <person name="Braun E.L."/>
            <person name="Baker S."/>
            <person name="Garre V."/>
            <person name="Horwitz B."/>
            <person name="Torres-Martinez S."/>
            <person name="Idnurm A."/>
            <person name="Herrera-Estrella A."/>
            <person name="Gabaldon T."/>
            <person name="Grigoriev I.V."/>
        </authorList>
    </citation>
    <scope>NUCLEOTIDE SEQUENCE [LARGE SCALE GENOMIC DNA]</scope>
    <source>
        <strain evidence="20">NRRL 1555(-)</strain>
    </source>
</reference>
<comment type="subcellular location">
    <subcellularLocation>
        <location evidence="1">Endomembrane system</location>
        <topology evidence="1">Multi-pass membrane protein</topology>
    </subcellularLocation>
    <subcellularLocation>
        <location evidence="15">Membrane</location>
        <topology evidence="15">Multi-pass membrane protein</topology>
    </subcellularLocation>
</comment>
<evidence type="ECO:0000256" key="10">
    <source>
        <dbReference type="ARBA" id="ARBA00022967"/>
    </source>
</evidence>